<feature type="domain" description="NADH:flavin oxidoreductase/NADH oxidase N-terminal" evidence="10">
    <location>
        <begin position="11"/>
        <end position="340"/>
    </location>
</feature>
<feature type="domain" description="FAD/NAD(P)-binding" evidence="11">
    <location>
        <begin position="386"/>
        <end position="647"/>
    </location>
</feature>
<dbReference type="GO" id="GO:0051536">
    <property type="term" value="F:iron-sulfur cluster binding"/>
    <property type="evidence" value="ECO:0007669"/>
    <property type="project" value="UniProtKB-KW"/>
</dbReference>
<evidence type="ECO:0000259" key="10">
    <source>
        <dbReference type="Pfam" id="PF00724"/>
    </source>
</evidence>
<dbReference type="PRINTS" id="PR00469">
    <property type="entry name" value="PNDRDTASEII"/>
</dbReference>
<reference evidence="12 13" key="1">
    <citation type="submission" date="2019-06" db="EMBL/GenBank/DDBJ databases">
        <title>Desulfobotulus mexicanus sp. nov., a novel sulfate-reducing bacterium isolated from the sediment of an alkaline crater lake in Mexico.</title>
        <authorList>
            <person name="Hirschler-Rea A."/>
        </authorList>
    </citation>
    <scope>NUCLEOTIDE SEQUENCE [LARGE SCALE GENOMIC DNA]</scope>
    <source>
        <strain evidence="12 13">PAR22N</strain>
    </source>
</reference>
<dbReference type="Gene3D" id="3.50.50.60">
    <property type="entry name" value="FAD/NAD(P)-binding domain"/>
    <property type="match status" value="1"/>
</dbReference>
<proteinExistence type="inferred from homology"/>
<evidence type="ECO:0000256" key="8">
    <source>
        <dbReference type="ARBA" id="ARBA00023004"/>
    </source>
</evidence>
<comment type="cofactor">
    <cofactor evidence="1">
        <name>FMN</name>
        <dbReference type="ChEBI" id="CHEBI:58210"/>
    </cofactor>
</comment>
<dbReference type="AlphaFoldDB" id="A0A5S5MDK8"/>
<name>A0A5S5MDK8_9BACT</name>
<evidence type="ECO:0000313" key="12">
    <source>
        <dbReference type="EMBL" id="TYT73770.1"/>
    </source>
</evidence>
<dbReference type="SUPFAM" id="SSF51395">
    <property type="entry name" value="FMN-linked oxidoreductases"/>
    <property type="match status" value="1"/>
</dbReference>
<keyword evidence="5" id="KW-0288">FMN</keyword>
<dbReference type="PANTHER" id="PTHR42917">
    <property type="entry name" value="2,4-DIENOYL-COA REDUCTASE"/>
    <property type="match status" value="1"/>
</dbReference>
<dbReference type="GO" id="GO:0010181">
    <property type="term" value="F:FMN binding"/>
    <property type="evidence" value="ECO:0007669"/>
    <property type="project" value="InterPro"/>
</dbReference>
<dbReference type="Pfam" id="PF07992">
    <property type="entry name" value="Pyr_redox_2"/>
    <property type="match status" value="1"/>
</dbReference>
<dbReference type="OrthoDB" id="9784632at2"/>
<dbReference type="CDD" id="cd02803">
    <property type="entry name" value="OYE_like_FMN_family"/>
    <property type="match status" value="1"/>
</dbReference>
<organism evidence="12 13">
    <name type="scientific">Desulfobotulus mexicanus</name>
    <dbReference type="NCBI Taxonomy" id="2586642"/>
    <lineage>
        <taxon>Bacteria</taxon>
        <taxon>Pseudomonadati</taxon>
        <taxon>Thermodesulfobacteriota</taxon>
        <taxon>Desulfobacteria</taxon>
        <taxon>Desulfobacterales</taxon>
        <taxon>Desulfobacteraceae</taxon>
        <taxon>Desulfobotulus</taxon>
    </lineage>
</organism>
<evidence type="ECO:0000256" key="7">
    <source>
        <dbReference type="ARBA" id="ARBA00023002"/>
    </source>
</evidence>
<dbReference type="Proteomes" id="UP000321899">
    <property type="component" value="Unassembled WGS sequence"/>
</dbReference>
<evidence type="ECO:0000256" key="4">
    <source>
        <dbReference type="ARBA" id="ARBA00022630"/>
    </source>
</evidence>
<evidence type="ECO:0000256" key="2">
    <source>
        <dbReference type="ARBA" id="ARBA00001966"/>
    </source>
</evidence>
<keyword evidence="13" id="KW-1185">Reference proteome</keyword>
<evidence type="ECO:0000256" key="3">
    <source>
        <dbReference type="ARBA" id="ARBA00011048"/>
    </source>
</evidence>
<keyword evidence="7" id="KW-0560">Oxidoreductase</keyword>
<accession>A0A5S5MDK8</accession>
<dbReference type="InterPro" id="IPR001155">
    <property type="entry name" value="OxRdtase_FMN_N"/>
</dbReference>
<protein>
    <submittedName>
        <fullName evidence="12">NAD(P)-binding protein</fullName>
    </submittedName>
</protein>
<evidence type="ECO:0000256" key="9">
    <source>
        <dbReference type="ARBA" id="ARBA00023014"/>
    </source>
</evidence>
<keyword evidence="4" id="KW-0285">Flavoprotein</keyword>
<dbReference type="Gene3D" id="3.20.20.70">
    <property type="entry name" value="Aldolase class I"/>
    <property type="match status" value="1"/>
</dbReference>
<evidence type="ECO:0000313" key="13">
    <source>
        <dbReference type="Proteomes" id="UP000321899"/>
    </source>
</evidence>
<gene>
    <name evidence="12" type="ORF">FIM25_13595</name>
</gene>
<evidence type="ECO:0000259" key="11">
    <source>
        <dbReference type="Pfam" id="PF07992"/>
    </source>
</evidence>
<keyword evidence="8" id="KW-0408">Iron</keyword>
<dbReference type="Gene3D" id="3.40.50.720">
    <property type="entry name" value="NAD(P)-binding Rossmann-like Domain"/>
    <property type="match status" value="1"/>
</dbReference>
<comment type="similarity">
    <text evidence="3">In the N-terminal section; belongs to the NADH:flavin oxidoreductase/NADH oxidase family.</text>
</comment>
<dbReference type="PANTHER" id="PTHR42917:SF2">
    <property type="entry name" value="2,4-DIENOYL-COA REDUCTASE [(2E)-ENOYL-COA-PRODUCING]"/>
    <property type="match status" value="1"/>
</dbReference>
<evidence type="ECO:0000256" key="1">
    <source>
        <dbReference type="ARBA" id="ARBA00001917"/>
    </source>
</evidence>
<keyword evidence="6" id="KW-0479">Metal-binding</keyword>
<dbReference type="GO" id="GO:0016491">
    <property type="term" value="F:oxidoreductase activity"/>
    <property type="evidence" value="ECO:0007669"/>
    <property type="project" value="UniProtKB-KW"/>
</dbReference>
<dbReference type="InterPro" id="IPR051793">
    <property type="entry name" value="NADH:flavin_oxidoreductase"/>
</dbReference>
<evidence type="ECO:0000256" key="6">
    <source>
        <dbReference type="ARBA" id="ARBA00022723"/>
    </source>
</evidence>
<dbReference type="InterPro" id="IPR036188">
    <property type="entry name" value="FAD/NAD-bd_sf"/>
</dbReference>
<comment type="cofactor">
    <cofactor evidence="2">
        <name>[4Fe-4S] cluster</name>
        <dbReference type="ChEBI" id="CHEBI:49883"/>
    </cofactor>
</comment>
<dbReference type="EMBL" id="VDMB01000021">
    <property type="protein sequence ID" value="TYT73770.1"/>
    <property type="molecule type" value="Genomic_DNA"/>
</dbReference>
<comment type="caution">
    <text evidence="12">The sequence shown here is derived from an EMBL/GenBank/DDBJ whole genome shotgun (WGS) entry which is preliminary data.</text>
</comment>
<dbReference type="Pfam" id="PF00724">
    <property type="entry name" value="Oxidored_FMN"/>
    <property type="match status" value="1"/>
</dbReference>
<sequence>MTTQIRGIDPLFQPIQIGSMTVKNRIYMPAMHLGMCENYEVSDQVTAFYEERARGGAGAICVGYASVNELSANVTHIGAHEDAHIPGLKKMADAIKQHDCRALVQLNHAGRYNHSMLLNGKQPVAPSAIASNLTREVPREMTKEDIDQTVADFAAAAGRVKAAGFDGVEILSGTGYLISEFLSPLTNKREDEYGGPFENRCRFAMEIFSAIRKTVGSDYPVVVRMNGNDLMPEGMGRVELREYARKLSDSGLVDAVCINVGWHEARIPQIVTSVPRGVYAYLARGIKEVVSIPVIASHRINDPKDARRLIADDMCDMVAMGRSLIADAFLPKKAEEGRENEVIHCIACAQGCFDNLFKFKHVECLCNPRAGYEFKMAAVQTDKAKKVFVIGGGAAGMSAALSAREKGHDVTLFEASSRLGGQLYLAAAPPGREEFAELAKDLATQVQVNNIRVMLKTTVDKALLEKEKPDAVILATGAEPISPPIPGADLPHVAQAWDVLEDRAHTGKNVVVIGGGAVGVETSIFLGEKGTLSGEELKFLFVNRADDVDKLYELATKGTKNVTLIEMTQSVGKDIGKSTRWTMMQEMKRIGIRTDVTTKALEITKDGVKVEGSEGIELIPADSVVLAAGSKPVSALKETVEGLGISCQVIGDAAKIGLAFDAVHQGYAAGRAV</sequence>
<dbReference type="PRINTS" id="PR00368">
    <property type="entry name" value="FADPNR"/>
</dbReference>
<evidence type="ECO:0000256" key="5">
    <source>
        <dbReference type="ARBA" id="ARBA00022643"/>
    </source>
</evidence>
<dbReference type="RefSeq" id="WP_139450324.1">
    <property type="nucleotide sequence ID" value="NZ_VDMB01000021.1"/>
</dbReference>
<dbReference type="InterPro" id="IPR013785">
    <property type="entry name" value="Aldolase_TIM"/>
</dbReference>
<dbReference type="InterPro" id="IPR023753">
    <property type="entry name" value="FAD/NAD-binding_dom"/>
</dbReference>
<keyword evidence="9" id="KW-0411">Iron-sulfur</keyword>
<dbReference type="SUPFAM" id="SSF51905">
    <property type="entry name" value="FAD/NAD(P)-binding domain"/>
    <property type="match status" value="1"/>
</dbReference>
<dbReference type="GO" id="GO:0046872">
    <property type="term" value="F:metal ion binding"/>
    <property type="evidence" value="ECO:0007669"/>
    <property type="project" value="UniProtKB-KW"/>
</dbReference>